<evidence type="ECO:0000313" key="3">
    <source>
        <dbReference type="Proteomes" id="UP000242913"/>
    </source>
</evidence>
<dbReference type="InterPro" id="IPR055577">
    <property type="entry name" value="DUF7153"/>
</dbReference>
<dbReference type="Proteomes" id="UP000242913">
    <property type="component" value="Unassembled WGS sequence"/>
</dbReference>
<reference evidence="2 3" key="1">
    <citation type="submission" date="2015-12" db="EMBL/GenBank/DDBJ databases">
        <title>Draft genome of the nematode, Onchocerca flexuosa.</title>
        <authorList>
            <person name="Mitreva M."/>
        </authorList>
    </citation>
    <scope>NUCLEOTIDE SEQUENCE [LARGE SCALE GENOMIC DNA]</scope>
    <source>
        <strain evidence="2">Red Deer</strain>
    </source>
</reference>
<dbReference type="PANTHER" id="PTHR22198">
    <property type="entry name" value="FERM DOMAIN-CONTAINING PROTEIN"/>
    <property type="match status" value="1"/>
</dbReference>
<dbReference type="PANTHER" id="PTHR22198:SF1">
    <property type="entry name" value="FERM DOMAIN-CONTAINING PROTEIN"/>
    <property type="match status" value="1"/>
</dbReference>
<accession>A0A238C116</accession>
<evidence type="ECO:0000259" key="1">
    <source>
        <dbReference type="Pfam" id="PF23672"/>
    </source>
</evidence>
<sequence>MNSVHEFLRRILPNRLNLSRDDFSFELLRSASIQELKKHDNSRQQIMWPRPTSSHDNFHINAGKLHWQPLSKKLSAMNMKKTSLQDSDEMIEILGENGEKIKSDETALLGFTEYTSDEHNNCRIDPSTTESSLNRAIAECNIIRGSLHFSEGILLKCADSKPLYLYLHYAVFKNPDHDVGIAQIDQTIHKLHDRSKSQFGAYDEIYAIQKTSSIAGYKLPSHRHAGYIIILFKLLDEQTKSESLEKSWLNWSGAREIYKYSPRNWNLRRIVLHKLPTSKKRNYHPFAYVLLCEFGNILNPSNRLQALDMVERLRVRNCGYISLYQVQWSYGQISNSLETSSTSQKLLPISDGKWERHLMLRGFSQDVEPTTKISQPNNNCKQSDHSTEMQDEKYPMFQSYHHFNDFG</sequence>
<dbReference type="AlphaFoldDB" id="A0A238C116"/>
<dbReference type="OrthoDB" id="6060890at2759"/>
<dbReference type="EMBL" id="KZ269984">
    <property type="protein sequence ID" value="OZC10700.1"/>
    <property type="molecule type" value="Genomic_DNA"/>
</dbReference>
<dbReference type="Pfam" id="PF23672">
    <property type="entry name" value="DUF7153"/>
    <property type="match status" value="1"/>
</dbReference>
<protein>
    <recommendedName>
        <fullName evidence="1">DUF7153 domain-containing protein</fullName>
    </recommendedName>
</protein>
<proteinExistence type="predicted"/>
<evidence type="ECO:0000313" key="2">
    <source>
        <dbReference type="EMBL" id="OZC10700.1"/>
    </source>
</evidence>
<keyword evidence="3" id="KW-1185">Reference proteome</keyword>
<name>A0A238C116_9BILA</name>
<feature type="domain" description="DUF7153" evidence="1">
    <location>
        <begin position="149"/>
        <end position="326"/>
    </location>
</feature>
<gene>
    <name evidence="2" type="ORF">X798_02122</name>
</gene>
<organism evidence="2 3">
    <name type="scientific">Onchocerca flexuosa</name>
    <dbReference type="NCBI Taxonomy" id="387005"/>
    <lineage>
        <taxon>Eukaryota</taxon>
        <taxon>Metazoa</taxon>
        <taxon>Ecdysozoa</taxon>
        <taxon>Nematoda</taxon>
        <taxon>Chromadorea</taxon>
        <taxon>Rhabditida</taxon>
        <taxon>Spirurina</taxon>
        <taxon>Spiruromorpha</taxon>
        <taxon>Filarioidea</taxon>
        <taxon>Onchocercidae</taxon>
        <taxon>Onchocerca</taxon>
    </lineage>
</organism>